<keyword evidence="6 8" id="KW-1133">Transmembrane helix</keyword>
<dbReference type="PANTHER" id="PTHR30472">
    <property type="entry name" value="FERRIC ENTEROBACTIN TRANSPORT SYSTEM PERMEASE PROTEIN"/>
    <property type="match status" value="1"/>
</dbReference>
<feature type="transmembrane region" description="Helical" evidence="8">
    <location>
        <begin position="199"/>
        <end position="218"/>
    </location>
</feature>
<evidence type="ECO:0000256" key="4">
    <source>
        <dbReference type="ARBA" id="ARBA00022475"/>
    </source>
</evidence>
<evidence type="ECO:0000313" key="10">
    <source>
        <dbReference type="Proteomes" id="UP000014113"/>
    </source>
</evidence>
<dbReference type="GO" id="GO:0022857">
    <property type="term" value="F:transmembrane transporter activity"/>
    <property type="evidence" value="ECO:0007669"/>
    <property type="project" value="InterPro"/>
</dbReference>
<dbReference type="EMBL" id="ASWJ01000005">
    <property type="protein sequence ID" value="EOW84112.1"/>
    <property type="molecule type" value="Genomic_DNA"/>
</dbReference>
<dbReference type="RefSeq" id="WP_016183741.1">
    <property type="nucleotide sequence ID" value="NZ_JXKI01000005.1"/>
</dbReference>
<feature type="transmembrane region" description="Helical" evidence="8">
    <location>
        <begin position="95"/>
        <end position="114"/>
    </location>
</feature>
<dbReference type="OrthoDB" id="9811721at2"/>
<protein>
    <recommendedName>
        <fullName evidence="11">Ferrichrome transport system permease FhuG</fullName>
    </recommendedName>
</protein>
<evidence type="ECO:0000256" key="6">
    <source>
        <dbReference type="ARBA" id="ARBA00022989"/>
    </source>
</evidence>
<evidence type="ECO:0000313" key="9">
    <source>
        <dbReference type="EMBL" id="EOW84112.1"/>
    </source>
</evidence>
<dbReference type="STRING" id="1121865.OMW_01628"/>
<dbReference type="FunFam" id="1.10.3470.10:FF:000001">
    <property type="entry name" value="Vitamin B12 ABC transporter permease BtuC"/>
    <property type="match status" value="1"/>
</dbReference>
<evidence type="ECO:0000256" key="7">
    <source>
        <dbReference type="ARBA" id="ARBA00023136"/>
    </source>
</evidence>
<evidence type="ECO:0000256" key="1">
    <source>
        <dbReference type="ARBA" id="ARBA00004651"/>
    </source>
</evidence>
<name>S0K5Q3_9ENTE</name>
<dbReference type="PANTHER" id="PTHR30472:SF69">
    <property type="entry name" value="HEME-IRON TRANSPORT SYSTEM PERMEASE PROTEIN ISDF-RELATED"/>
    <property type="match status" value="1"/>
</dbReference>
<proteinExistence type="inferred from homology"/>
<feature type="transmembrane region" description="Helical" evidence="8">
    <location>
        <begin position="62"/>
        <end position="83"/>
    </location>
</feature>
<comment type="caution">
    <text evidence="9">The sequence shown here is derived from an EMBL/GenBank/DDBJ whole genome shotgun (WGS) entry which is preliminary data.</text>
</comment>
<dbReference type="eggNOG" id="COG0609">
    <property type="taxonomic scope" value="Bacteria"/>
</dbReference>
<keyword evidence="3" id="KW-0813">Transport</keyword>
<dbReference type="GO" id="GO:0033214">
    <property type="term" value="P:siderophore-iron import into cell"/>
    <property type="evidence" value="ECO:0007669"/>
    <property type="project" value="TreeGrafter"/>
</dbReference>
<accession>S0K5Q3</accession>
<evidence type="ECO:0000256" key="5">
    <source>
        <dbReference type="ARBA" id="ARBA00022692"/>
    </source>
</evidence>
<evidence type="ECO:0000256" key="2">
    <source>
        <dbReference type="ARBA" id="ARBA00007935"/>
    </source>
</evidence>
<feature type="transmembrane region" description="Helical" evidence="8">
    <location>
        <begin position="284"/>
        <end position="302"/>
    </location>
</feature>
<feature type="transmembrane region" description="Helical" evidence="8">
    <location>
        <begin position="153"/>
        <end position="175"/>
    </location>
</feature>
<evidence type="ECO:0000256" key="3">
    <source>
        <dbReference type="ARBA" id="ARBA00022448"/>
    </source>
</evidence>
<dbReference type="GO" id="GO:0005886">
    <property type="term" value="C:plasma membrane"/>
    <property type="evidence" value="ECO:0007669"/>
    <property type="project" value="UniProtKB-SubCell"/>
</dbReference>
<keyword evidence="10" id="KW-1185">Reference proteome</keyword>
<evidence type="ECO:0008006" key="11">
    <source>
        <dbReference type="Google" id="ProtNLM"/>
    </source>
</evidence>
<keyword evidence="7 8" id="KW-0472">Membrane</keyword>
<comment type="similarity">
    <text evidence="2">Belongs to the binding-protein-dependent transport system permease family. FecCD subfamily.</text>
</comment>
<comment type="subcellular location">
    <subcellularLocation>
        <location evidence="1">Cell membrane</location>
        <topology evidence="1">Multi-pass membrane protein</topology>
    </subcellularLocation>
</comment>
<dbReference type="Gene3D" id="1.10.3470.10">
    <property type="entry name" value="ABC transporter involved in vitamin B12 uptake, BtuC"/>
    <property type="match status" value="1"/>
</dbReference>
<evidence type="ECO:0000256" key="8">
    <source>
        <dbReference type="SAM" id="Phobius"/>
    </source>
</evidence>
<dbReference type="CDD" id="cd06550">
    <property type="entry name" value="TM_ABC_iron-siderophores_like"/>
    <property type="match status" value="1"/>
</dbReference>
<sequence>MKAMFKAQHSFTTKLISLVIVLLIFILISLCSGHSALSLQRIPAILLGQGDFKENFIFYQIRLPRMILTVLVGAALAFAGSILQGITKNPLADPGIIGVNAGSGLAIAITFLFIPLEAQQFGFILPLIGMLGGLIAGFFPYILSIRRFRGIQVVTYTLIGVGLATALSGAMMLIISATDRTKVDFIAKWLAGNLWGTDWQYILGLFPWLFIIAGITLFKLHTLNLLQFDETTAMNLGINLKTERMILLTLAILASASAAAIAGNISFIGLMAPHLAKRIVRPRFQQVLPVAVLLGAILLLIADTISRSILPTPIPTGIIVAIIGAPYFLYLMKRV</sequence>
<dbReference type="Pfam" id="PF01032">
    <property type="entry name" value="FecCD"/>
    <property type="match status" value="1"/>
</dbReference>
<feature type="transmembrane region" description="Helical" evidence="8">
    <location>
        <begin position="246"/>
        <end position="272"/>
    </location>
</feature>
<keyword evidence="5 8" id="KW-0812">Transmembrane</keyword>
<dbReference type="InterPro" id="IPR000522">
    <property type="entry name" value="ABC_transptr_permease_BtuC"/>
</dbReference>
<dbReference type="PATRIC" id="fig|1121865.3.peg.1570"/>
<dbReference type="InterPro" id="IPR037294">
    <property type="entry name" value="ABC_BtuC-like"/>
</dbReference>
<feature type="transmembrane region" description="Helical" evidence="8">
    <location>
        <begin position="314"/>
        <end position="332"/>
    </location>
</feature>
<dbReference type="SUPFAM" id="SSF81345">
    <property type="entry name" value="ABC transporter involved in vitamin B12 uptake, BtuC"/>
    <property type="match status" value="1"/>
</dbReference>
<reference evidence="9 10" key="1">
    <citation type="submission" date="2013-03" db="EMBL/GenBank/DDBJ databases">
        <title>The Genome Sequence of Enterococcus columbae ATCC_51263 (PacBio/Illumina hybrid assembly).</title>
        <authorList>
            <consortium name="The Broad Institute Genomics Platform"/>
            <consortium name="The Broad Institute Genome Sequencing Center for Infectious Disease"/>
            <person name="Earl A."/>
            <person name="Russ C."/>
            <person name="Gilmore M."/>
            <person name="Surin D."/>
            <person name="Walker B."/>
            <person name="Young S."/>
            <person name="Zeng Q."/>
            <person name="Gargeya S."/>
            <person name="Fitzgerald M."/>
            <person name="Haas B."/>
            <person name="Abouelleil A."/>
            <person name="Allen A.W."/>
            <person name="Alvarado L."/>
            <person name="Arachchi H.M."/>
            <person name="Berlin A.M."/>
            <person name="Chapman S.B."/>
            <person name="Gainer-Dewar J."/>
            <person name="Goldberg J."/>
            <person name="Griggs A."/>
            <person name="Gujja S."/>
            <person name="Hansen M."/>
            <person name="Howarth C."/>
            <person name="Imamovic A."/>
            <person name="Ireland A."/>
            <person name="Larimer J."/>
            <person name="McCowan C."/>
            <person name="Murphy C."/>
            <person name="Pearson M."/>
            <person name="Poon T.W."/>
            <person name="Priest M."/>
            <person name="Roberts A."/>
            <person name="Saif S."/>
            <person name="Shea T."/>
            <person name="Sisk P."/>
            <person name="Sykes S."/>
            <person name="Wortman J."/>
            <person name="Nusbaum C."/>
            <person name="Birren B."/>
        </authorList>
    </citation>
    <scope>NUCLEOTIDE SEQUENCE [LARGE SCALE GENOMIC DNA]</scope>
    <source>
        <strain evidence="9 10">ATCC 51263</strain>
    </source>
</reference>
<organism evidence="9 10">
    <name type="scientific">Enterococcus columbae DSM 7374 = ATCC 51263</name>
    <dbReference type="NCBI Taxonomy" id="1121865"/>
    <lineage>
        <taxon>Bacteria</taxon>
        <taxon>Bacillati</taxon>
        <taxon>Bacillota</taxon>
        <taxon>Bacilli</taxon>
        <taxon>Lactobacillales</taxon>
        <taxon>Enterococcaceae</taxon>
        <taxon>Enterococcus</taxon>
    </lineage>
</organism>
<keyword evidence="4" id="KW-1003">Cell membrane</keyword>
<dbReference type="Proteomes" id="UP000014113">
    <property type="component" value="Unassembled WGS sequence"/>
</dbReference>
<dbReference type="AlphaFoldDB" id="S0K5Q3"/>
<gene>
    <name evidence="9" type="ORF">I568_01271</name>
</gene>
<feature type="transmembrane region" description="Helical" evidence="8">
    <location>
        <begin position="120"/>
        <end position="141"/>
    </location>
</feature>